<sequence length="147" mass="14830">MKLRILTATAILAPVCLATAPASAVNPEHLQQLLNTNICQKCDLSGADLKGANLNGADLRGANLNGADLSGAKLNAANLSNADLTNAKLTGVDLKDANLTDVVGLSSGNLATPTQGTQQVTAPLQPGNGHFTPPDRIPTQTGGAGAR</sequence>
<evidence type="ECO:0000313" key="3">
    <source>
        <dbReference type="EMBL" id="MBD2185399.1"/>
    </source>
</evidence>
<dbReference type="EMBL" id="JACJPW010000119">
    <property type="protein sequence ID" value="MBD2185399.1"/>
    <property type="molecule type" value="Genomic_DNA"/>
</dbReference>
<dbReference type="Gene3D" id="2.160.20.80">
    <property type="entry name" value="E3 ubiquitin-protein ligase SopA"/>
    <property type="match status" value="1"/>
</dbReference>
<dbReference type="SUPFAM" id="SSF141571">
    <property type="entry name" value="Pentapeptide repeat-like"/>
    <property type="match status" value="1"/>
</dbReference>
<dbReference type="AlphaFoldDB" id="A0A926VMU9"/>
<name>A0A926VMU9_9CYAN</name>
<feature type="region of interest" description="Disordered" evidence="1">
    <location>
        <begin position="109"/>
        <end position="147"/>
    </location>
</feature>
<evidence type="ECO:0000313" key="4">
    <source>
        <dbReference type="Proteomes" id="UP000641646"/>
    </source>
</evidence>
<proteinExistence type="predicted"/>
<gene>
    <name evidence="3" type="ORF">H6G03_30715</name>
</gene>
<reference evidence="3" key="1">
    <citation type="journal article" date="2015" name="ISME J.">
        <title>Draft Genome Sequence of Streptomyces incarnatus NRRL8089, which Produces the Nucleoside Antibiotic Sinefungin.</title>
        <authorList>
            <person name="Oshima K."/>
            <person name="Hattori M."/>
            <person name="Shimizu H."/>
            <person name="Fukuda K."/>
            <person name="Nemoto M."/>
            <person name="Inagaki K."/>
            <person name="Tamura T."/>
        </authorList>
    </citation>
    <scope>NUCLEOTIDE SEQUENCE</scope>
    <source>
        <strain evidence="3">FACHB-1375</strain>
    </source>
</reference>
<dbReference type="RefSeq" id="WP_190473664.1">
    <property type="nucleotide sequence ID" value="NZ_JACJPW010000119.1"/>
</dbReference>
<dbReference type="Proteomes" id="UP000641646">
    <property type="component" value="Unassembled WGS sequence"/>
</dbReference>
<dbReference type="PANTHER" id="PTHR14136">
    <property type="entry name" value="BTB_POZ DOMAIN-CONTAINING PROTEIN KCTD9"/>
    <property type="match status" value="1"/>
</dbReference>
<feature type="compositionally biased region" description="Polar residues" evidence="1">
    <location>
        <begin position="109"/>
        <end position="122"/>
    </location>
</feature>
<dbReference type="InterPro" id="IPR051082">
    <property type="entry name" value="Pentapeptide-BTB/POZ_domain"/>
</dbReference>
<feature type="chain" id="PRO_5037801784" evidence="2">
    <location>
        <begin position="25"/>
        <end position="147"/>
    </location>
</feature>
<comment type="caution">
    <text evidence="3">The sequence shown here is derived from an EMBL/GenBank/DDBJ whole genome shotgun (WGS) entry which is preliminary data.</text>
</comment>
<evidence type="ECO:0000256" key="2">
    <source>
        <dbReference type="SAM" id="SignalP"/>
    </source>
</evidence>
<dbReference type="Pfam" id="PF00805">
    <property type="entry name" value="Pentapeptide"/>
    <property type="match status" value="1"/>
</dbReference>
<evidence type="ECO:0000256" key="1">
    <source>
        <dbReference type="SAM" id="MobiDB-lite"/>
    </source>
</evidence>
<feature type="signal peptide" evidence="2">
    <location>
        <begin position="1"/>
        <end position="24"/>
    </location>
</feature>
<protein>
    <submittedName>
        <fullName evidence="3">Pentapeptide repeat-containing protein</fullName>
    </submittedName>
</protein>
<accession>A0A926VMU9</accession>
<dbReference type="PANTHER" id="PTHR14136:SF17">
    <property type="entry name" value="BTB_POZ DOMAIN-CONTAINING PROTEIN KCTD9"/>
    <property type="match status" value="1"/>
</dbReference>
<keyword evidence="4" id="KW-1185">Reference proteome</keyword>
<keyword evidence="2" id="KW-0732">Signal</keyword>
<organism evidence="3 4">
    <name type="scientific">Aerosakkonema funiforme FACHB-1375</name>
    <dbReference type="NCBI Taxonomy" id="2949571"/>
    <lineage>
        <taxon>Bacteria</taxon>
        <taxon>Bacillati</taxon>
        <taxon>Cyanobacteriota</taxon>
        <taxon>Cyanophyceae</taxon>
        <taxon>Oscillatoriophycideae</taxon>
        <taxon>Aerosakkonematales</taxon>
        <taxon>Aerosakkonemataceae</taxon>
        <taxon>Aerosakkonema</taxon>
    </lineage>
</organism>
<dbReference type="InterPro" id="IPR001646">
    <property type="entry name" value="5peptide_repeat"/>
</dbReference>
<reference evidence="3" key="2">
    <citation type="submission" date="2020-08" db="EMBL/GenBank/DDBJ databases">
        <authorList>
            <person name="Chen M."/>
            <person name="Teng W."/>
            <person name="Zhao L."/>
            <person name="Hu C."/>
            <person name="Zhou Y."/>
            <person name="Han B."/>
            <person name="Song L."/>
            <person name="Shu W."/>
        </authorList>
    </citation>
    <scope>NUCLEOTIDE SEQUENCE</scope>
    <source>
        <strain evidence="3">FACHB-1375</strain>
    </source>
</reference>